<proteinExistence type="predicted"/>
<evidence type="ECO:0000313" key="2">
    <source>
        <dbReference type="EMBL" id="POS88309.1"/>
    </source>
</evidence>
<dbReference type="GO" id="GO:0005759">
    <property type="term" value="C:mitochondrial matrix"/>
    <property type="evidence" value="ECO:0007669"/>
    <property type="project" value="TreeGrafter"/>
</dbReference>
<evidence type="ECO:0008006" key="4">
    <source>
        <dbReference type="Google" id="ProtNLM"/>
    </source>
</evidence>
<dbReference type="PANTHER" id="PTHR40020">
    <property type="entry name" value="CYTOCHROME C OXIDASE ASSEMBLY FACTOR 2"/>
    <property type="match status" value="1"/>
</dbReference>
<sequence length="120" mass="13407">MPSHLNPKSRLTSSLFATTLFASFFVVVLPHILPCPASKPVAFNDDGTIRRLSNQKQRDKSDEQGKYPSIESEVVDIQLKNLEKRQCPLPKPRGLLETLFRFKSSNDGNSNSGEKGIRPP</sequence>
<evidence type="ECO:0000256" key="1">
    <source>
        <dbReference type="SAM" id="MobiDB-lite"/>
    </source>
</evidence>
<evidence type="ECO:0000313" key="3">
    <source>
        <dbReference type="Proteomes" id="UP000237438"/>
    </source>
</evidence>
<dbReference type="OrthoDB" id="5410040at2759"/>
<name>A0A2S4Q218_9PEZI</name>
<protein>
    <recommendedName>
        <fullName evidence="4">Alpha-1,3-mannosyltransferase</fullName>
    </recommendedName>
</protein>
<comment type="caution">
    <text evidence="2">The sequence shown here is derived from an EMBL/GenBank/DDBJ whole genome shotgun (WGS) entry which is preliminary data.</text>
</comment>
<organism evidence="2 3">
    <name type="scientific">Erysiphe pulchra</name>
    <dbReference type="NCBI Taxonomy" id="225359"/>
    <lineage>
        <taxon>Eukaryota</taxon>
        <taxon>Fungi</taxon>
        <taxon>Dikarya</taxon>
        <taxon>Ascomycota</taxon>
        <taxon>Pezizomycotina</taxon>
        <taxon>Leotiomycetes</taxon>
        <taxon>Erysiphales</taxon>
        <taxon>Erysiphaceae</taxon>
        <taxon>Erysiphe</taxon>
    </lineage>
</organism>
<dbReference type="PANTHER" id="PTHR40020:SF1">
    <property type="entry name" value="CYTOCHROME C OXIDASE ASSEMBLY FACTOR 2"/>
    <property type="match status" value="1"/>
</dbReference>
<feature type="region of interest" description="Disordered" evidence="1">
    <location>
        <begin position="101"/>
        <end position="120"/>
    </location>
</feature>
<reference evidence="2 3" key="1">
    <citation type="submission" date="2017-10" db="EMBL/GenBank/DDBJ databases">
        <title>Development of genomic resources for the powdery mildew, Erysiphe pulchra.</title>
        <authorList>
            <person name="Wadl P.A."/>
            <person name="Mack B.M."/>
            <person name="Moore G."/>
            <person name="Beltz S.B."/>
        </authorList>
    </citation>
    <scope>NUCLEOTIDE SEQUENCE [LARGE SCALE GENOMIC DNA]</scope>
    <source>
        <strain evidence="2">Cflorida</strain>
    </source>
</reference>
<feature type="compositionally biased region" description="Basic and acidic residues" evidence="1">
    <location>
        <begin position="56"/>
        <end position="65"/>
    </location>
</feature>
<feature type="compositionally biased region" description="Polar residues" evidence="1">
    <location>
        <begin position="103"/>
        <end position="113"/>
    </location>
</feature>
<accession>A0A2S4Q218</accession>
<dbReference type="EMBL" id="PEDP01000011">
    <property type="protein sequence ID" value="POS88309.1"/>
    <property type="molecule type" value="Genomic_DNA"/>
</dbReference>
<dbReference type="GO" id="GO:0033617">
    <property type="term" value="P:mitochondrial respiratory chain complex IV assembly"/>
    <property type="evidence" value="ECO:0007669"/>
    <property type="project" value="TreeGrafter"/>
</dbReference>
<dbReference type="Proteomes" id="UP000237438">
    <property type="component" value="Unassembled WGS sequence"/>
</dbReference>
<keyword evidence="3" id="KW-1185">Reference proteome</keyword>
<gene>
    <name evidence="2" type="ORF">EPUL_000362</name>
</gene>
<feature type="region of interest" description="Disordered" evidence="1">
    <location>
        <begin position="38"/>
        <end position="69"/>
    </location>
</feature>
<dbReference type="AlphaFoldDB" id="A0A2S4Q218"/>